<evidence type="ECO:0000313" key="5">
    <source>
        <dbReference type="Proteomes" id="UP001596414"/>
    </source>
</evidence>
<sequence length="256" mass="27005">MTAIDLSGDVAVVTGGASGIGREISVQFADAGADIVVADLREEPREGGTPTVERIRAETDSDAQFVECDVTEQGDRENVAKRAAEMGGADVLVNNAGIFRGEEFTEVSEAEFDQLMDVNVKGVFFVTQALIDQLLEDGGRVINLSSVAGLEGSGDFISYCTSKGAVRLMTYSLADKYGPEDVRVNAIHPGVIETAMVTEDVPIIGGESEAEFRQTVPLRQFGQPGDIADAALYLASDLSEYVNGESLVVDGGIAST</sequence>
<gene>
    <name evidence="4" type="ORF">ACFQJ7_07895</name>
</gene>
<proteinExistence type="inferred from homology"/>
<dbReference type="Pfam" id="PF13561">
    <property type="entry name" value="adh_short_C2"/>
    <property type="match status" value="1"/>
</dbReference>
<dbReference type="EMBL" id="JBHSZQ010000011">
    <property type="protein sequence ID" value="MFC7125960.1"/>
    <property type="molecule type" value="Genomic_DNA"/>
</dbReference>
<dbReference type="GO" id="GO:0016491">
    <property type="term" value="F:oxidoreductase activity"/>
    <property type="evidence" value="ECO:0007669"/>
    <property type="project" value="UniProtKB-KW"/>
</dbReference>
<dbReference type="SUPFAM" id="SSF51735">
    <property type="entry name" value="NAD(P)-binding Rossmann-fold domains"/>
    <property type="match status" value="1"/>
</dbReference>
<dbReference type="RefSeq" id="WP_267638112.1">
    <property type="nucleotide sequence ID" value="NZ_JAODIY010000011.1"/>
</dbReference>
<accession>A0ABD5X4B8</accession>
<dbReference type="InterPro" id="IPR020904">
    <property type="entry name" value="Sc_DH/Rdtase_CS"/>
</dbReference>
<evidence type="ECO:0000256" key="2">
    <source>
        <dbReference type="ARBA" id="ARBA00023002"/>
    </source>
</evidence>
<dbReference type="AlphaFoldDB" id="A0ABD5X4B8"/>
<dbReference type="Gene3D" id="3.40.50.720">
    <property type="entry name" value="NAD(P)-binding Rossmann-like Domain"/>
    <property type="match status" value="1"/>
</dbReference>
<evidence type="ECO:0000256" key="1">
    <source>
        <dbReference type="ARBA" id="ARBA00006484"/>
    </source>
</evidence>
<comment type="similarity">
    <text evidence="1">Belongs to the short-chain dehydrogenases/reductases (SDR) family.</text>
</comment>
<dbReference type="CDD" id="cd05233">
    <property type="entry name" value="SDR_c"/>
    <property type="match status" value="1"/>
</dbReference>
<dbReference type="PANTHER" id="PTHR43639">
    <property type="entry name" value="OXIDOREDUCTASE, SHORT-CHAIN DEHYDROGENASE/REDUCTASE FAMILY (AFU_ORTHOLOGUE AFUA_5G02870)"/>
    <property type="match status" value="1"/>
</dbReference>
<dbReference type="FunFam" id="3.40.50.720:FF:000084">
    <property type="entry name" value="Short-chain dehydrogenase reductase"/>
    <property type="match status" value="1"/>
</dbReference>
<feature type="domain" description="Ketoreductase" evidence="3">
    <location>
        <begin position="9"/>
        <end position="190"/>
    </location>
</feature>
<dbReference type="InterPro" id="IPR002347">
    <property type="entry name" value="SDR_fam"/>
</dbReference>
<dbReference type="InterPro" id="IPR036291">
    <property type="entry name" value="NAD(P)-bd_dom_sf"/>
</dbReference>
<name>A0ABD5X4B8_9EURY</name>
<organism evidence="4 5">
    <name type="scientific">Halovenus rubra</name>
    <dbReference type="NCBI Taxonomy" id="869890"/>
    <lineage>
        <taxon>Archaea</taxon>
        <taxon>Methanobacteriati</taxon>
        <taxon>Methanobacteriota</taxon>
        <taxon>Stenosarchaea group</taxon>
        <taxon>Halobacteria</taxon>
        <taxon>Halobacteriales</taxon>
        <taxon>Haloarculaceae</taxon>
        <taxon>Halovenus</taxon>
    </lineage>
</organism>
<evidence type="ECO:0000313" key="4">
    <source>
        <dbReference type="EMBL" id="MFC7125960.1"/>
    </source>
</evidence>
<protein>
    <submittedName>
        <fullName evidence="4">SDR family oxidoreductase</fullName>
    </submittedName>
</protein>
<keyword evidence="2" id="KW-0560">Oxidoreductase</keyword>
<dbReference type="Proteomes" id="UP001596414">
    <property type="component" value="Unassembled WGS sequence"/>
</dbReference>
<dbReference type="PANTHER" id="PTHR43639:SF1">
    <property type="entry name" value="SHORT-CHAIN DEHYDROGENASE_REDUCTASE FAMILY PROTEIN"/>
    <property type="match status" value="1"/>
</dbReference>
<reference evidence="4 5" key="1">
    <citation type="journal article" date="2014" name="Int. J. Syst. Evol. Microbiol.">
        <title>Complete genome sequence of Corynebacterium casei LMG S-19264T (=DSM 44701T), isolated from a smear-ripened cheese.</title>
        <authorList>
            <consortium name="US DOE Joint Genome Institute (JGI-PGF)"/>
            <person name="Walter F."/>
            <person name="Albersmeier A."/>
            <person name="Kalinowski J."/>
            <person name="Ruckert C."/>
        </authorList>
    </citation>
    <scope>NUCLEOTIDE SEQUENCE [LARGE SCALE GENOMIC DNA]</scope>
    <source>
        <strain evidence="4 5">CGMCC 4.7215</strain>
    </source>
</reference>
<dbReference type="PROSITE" id="PS00061">
    <property type="entry name" value="ADH_SHORT"/>
    <property type="match status" value="1"/>
</dbReference>
<dbReference type="PRINTS" id="PR00081">
    <property type="entry name" value="GDHRDH"/>
</dbReference>
<dbReference type="InterPro" id="IPR057326">
    <property type="entry name" value="KR_dom"/>
</dbReference>
<dbReference type="PRINTS" id="PR00080">
    <property type="entry name" value="SDRFAMILY"/>
</dbReference>
<dbReference type="SMART" id="SM00822">
    <property type="entry name" value="PKS_KR"/>
    <property type="match status" value="1"/>
</dbReference>
<comment type="caution">
    <text evidence="4">The sequence shown here is derived from an EMBL/GenBank/DDBJ whole genome shotgun (WGS) entry which is preliminary data.</text>
</comment>
<evidence type="ECO:0000259" key="3">
    <source>
        <dbReference type="SMART" id="SM00822"/>
    </source>
</evidence>
<dbReference type="NCBIfam" id="NF005559">
    <property type="entry name" value="PRK07231.1"/>
    <property type="match status" value="1"/>
</dbReference>